<keyword evidence="2" id="KW-0418">Kinase</keyword>
<dbReference type="OrthoDB" id="2642739at2759"/>
<dbReference type="PANTHER" id="PTHR44329">
    <property type="entry name" value="SERINE/THREONINE-PROTEIN KINASE TNNI3K-RELATED"/>
    <property type="match status" value="1"/>
</dbReference>
<sequence length="151" mass="16549">RELLIWLRLKHSTIVPLLGTATVESPFPALVSKWMSSGTLYMYLEQVTATVSTKIELVSPLFTTITFAKHSSVLCYKAIGANVLIDDSGNPRLTDFGLATVAGDAELQLSMTTATRTLDSRWRAPEIVGIERDPEKPSFKSDIYALGGVIF</sequence>
<accession>A0A9P7E6Q9</accession>
<evidence type="ECO:0000313" key="2">
    <source>
        <dbReference type="EMBL" id="KAG1812473.1"/>
    </source>
</evidence>
<organism evidence="2 3">
    <name type="scientific">Suillus subaureus</name>
    <dbReference type="NCBI Taxonomy" id="48587"/>
    <lineage>
        <taxon>Eukaryota</taxon>
        <taxon>Fungi</taxon>
        <taxon>Dikarya</taxon>
        <taxon>Basidiomycota</taxon>
        <taxon>Agaricomycotina</taxon>
        <taxon>Agaricomycetes</taxon>
        <taxon>Agaricomycetidae</taxon>
        <taxon>Boletales</taxon>
        <taxon>Suillineae</taxon>
        <taxon>Suillaceae</taxon>
        <taxon>Suillus</taxon>
    </lineage>
</organism>
<dbReference type="RefSeq" id="XP_041190618.1">
    <property type="nucleotide sequence ID" value="XM_041329503.1"/>
</dbReference>
<protein>
    <submittedName>
        <fullName evidence="2">Kinase-like domain-containing protein</fullName>
    </submittedName>
</protein>
<feature type="non-terminal residue" evidence="2">
    <location>
        <position position="151"/>
    </location>
</feature>
<name>A0A9P7E6Q9_9AGAM</name>
<feature type="domain" description="Protein kinase" evidence="1">
    <location>
        <begin position="1"/>
        <end position="151"/>
    </location>
</feature>
<dbReference type="AlphaFoldDB" id="A0A9P7E6Q9"/>
<reference evidence="2" key="1">
    <citation type="journal article" date="2020" name="New Phytol.">
        <title>Comparative genomics reveals dynamic genome evolution in host specialist ectomycorrhizal fungi.</title>
        <authorList>
            <person name="Lofgren L.A."/>
            <person name="Nguyen N.H."/>
            <person name="Vilgalys R."/>
            <person name="Ruytinx J."/>
            <person name="Liao H.L."/>
            <person name="Branco S."/>
            <person name="Kuo A."/>
            <person name="LaButti K."/>
            <person name="Lipzen A."/>
            <person name="Andreopoulos W."/>
            <person name="Pangilinan J."/>
            <person name="Riley R."/>
            <person name="Hundley H."/>
            <person name="Na H."/>
            <person name="Barry K."/>
            <person name="Grigoriev I.V."/>
            <person name="Stajich J.E."/>
            <person name="Kennedy P.G."/>
        </authorList>
    </citation>
    <scope>NUCLEOTIDE SEQUENCE</scope>
    <source>
        <strain evidence="2">MN1</strain>
    </source>
</reference>
<dbReference type="GeneID" id="64623520"/>
<dbReference type="InterPro" id="IPR051681">
    <property type="entry name" value="Ser/Thr_Kinases-Pseudokinases"/>
</dbReference>
<dbReference type="Pfam" id="PF00069">
    <property type="entry name" value="Pkinase"/>
    <property type="match status" value="1"/>
</dbReference>
<dbReference type="InterPro" id="IPR000719">
    <property type="entry name" value="Prot_kinase_dom"/>
</dbReference>
<gene>
    <name evidence="2" type="ORF">BJ212DRAFT_1231934</name>
</gene>
<dbReference type="EMBL" id="JABBWG010000026">
    <property type="protein sequence ID" value="KAG1812473.1"/>
    <property type="molecule type" value="Genomic_DNA"/>
</dbReference>
<dbReference type="SUPFAM" id="SSF56112">
    <property type="entry name" value="Protein kinase-like (PK-like)"/>
    <property type="match status" value="1"/>
</dbReference>
<dbReference type="GO" id="GO:0005524">
    <property type="term" value="F:ATP binding"/>
    <property type="evidence" value="ECO:0007669"/>
    <property type="project" value="InterPro"/>
</dbReference>
<proteinExistence type="predicted"/>
<evidence type="ECO:0000313" key="3">
    <source>
        <dbReference type="Proteomes" id="UP000807769"/>
    </source>
</evidence>
<dbReference type="Proteomes" id="UP000807769">
    <property type="component" value="Unassembled WGS sequence"/>
</dbReference>
<comment type="caution">
    <text evidence="2">The sequence shown here is derived from an EMBL/GenBank/DDBJ whole genome shotgun (WGS) entry which is preliminary data.</text>
</comment>
<feature type="non-terminal residue" evidence="2">
    <location>
        <position position="1"/>
    </location>
</feature>
<keyword evidence="3" id="KW-1185">Reference proteome</keyword>
<dbReference type="GO" id="GO:0004674">
    <property type="term" value="F:protein serine/threonine kinase activity"/>
    <property type="evidence" value="ECO:0007669"/>
    <property type="project" value="TreeGrafter"/>
</dbReference>
<keyword evidence="2" id="KW-0808">Transferase</keyword>
<dbReference type="Gene3D" id="1.10.510.10">
    <property type="entry name" value="Transferase(Phosphotransferase) domain 1"/>
    <property type="match status" value="1"/>
</dbReference>
<dbReference type="PROSITE" id="PS50011">
    <property type="entry name" value="PROTEIN_KINASE_DOM"/>
    <property type="match status" value="1"/>
</dbReference>
<dbReference type="InterPro" id="IPR011009">
    <property type="entry name" value="Kinase-like_dom_sf"/>
</dbReference>
<evidence type="ECO:0000259" key="1">
    <source>
        <dbReference type="PROSITE" id="PS50011"/>
    </source>
</evidence>